<dbReference type="GO" id="GO:0043709">
    <property type="term" value="P:cell adhesion involved in single-species biofilm formation"/>
    <property type="evidence" value="ECO:0007669"/>
    <property type="project" value="TreeGrafter"/>
</dbReference>
<dbReference type="PANTHER" id="PTHR45138">
    <property type="entry name" value="REGULATORY COMPONENTS OF SENSORY TRANSDUCTION SYSTEM"/>
    <property type="match status" value="1"/>
</dbReference>
<dbReference type="EC" id="2.7.7.65" evidence="2"/>
<evidence type="ECO:0000313" key="6">
    <source>
        <dbReference type="EMBL" id="AKS40417.1"/>
    </source>
</evidence>
<dbReference type="InterPro" id="IPR050469">
    <property type="entry name" value="Diguanylate_Cyclase"/>
</dbReference>
<dbReference type="FunFam" id="3.30.70.270:FF:000001">
    <property type="entry name" value="Diguanylate cyclase domain protein"/>
    <property type="match status" value="1"/>
</dbReference>
<keyword evidence="4" id="KW-1133">Transmembrane helix</keyword>
<dbReference type="SMART" id="SM00267">
    <property type="entry name" value="GGDEF"/>
    <property type="match status" value="1"/>
</dbReference>
<keyword evidence="4" id="KW-0472">Membrane</keyword>
<evidence type="ECO:0000256" key="2">
    <source>
        <dbReference type="ARBA" id="ARBA00012528"/>
    </source>
</evidence>
<protein>
    <recommendedName>
        <fullName evidence="2">diguanylate cyclase</fullName>
        <ecNumber evidence="2">2.7.7.65</ecNumber>
    </recommendedName>
</protein>
<dbReference type="InterPro" id="IPR029787">
    <property type="entry name" value="Nucleotide_cyclase"/>
</dbReference>
<dbReference type="CDD" id="cd01949">
    <property type="entry name" value="GGDEF"/>
    <property type="match status" value="1"/>
</dbReference>
<dbReference type="InterPro" id="IPR011990">
    <property type="entry name" value="TPR-like_helical_dom_sf"/>
</dbReference>
<feature type="domain" description="GGDEF" evidence="5">
    <location>
        <begin position="475"/>
        <end position="604"/>
    </location>
</feature>
<dbReference type="STRING" id="1579979.WM2015_26"/>
<dbReference type="NCBIfam" id="TIGR00254">
    <property type="entry name" value="GGDEF"/>
    <property type="match status" value="1"/>
</dbReference>
<dbReference type="Gene3D" id="1.25.40.10">
    <property type="entry name" value="Tetratricopeptide repeat domain"/>
    <property type="match status" value="1"/>
</dbReference>
<evidence type="ECO:0000256" key="1">
    <source>
        <dbReference type="ARBA" id="ARBA00001946"/>
    </source>
</evidence>
<feature type="transmembrane region" description="Helical" evidence="4">
    <location>
        <begin position="412"/>
        <end position="433"/>
    </location>
</feature>
<keyword evidence="7" id="KW-1185">Reference proteome</keyword>
<comment type="cofactor">
    <cofactor evidence="1">
        <name>Mg(2+)</name>
        <dbReference type="ChEBI" id="CHEBI:18420"/>
    </cofactor>
</comment>
<organism evidence="6 7">
    <name type="scientific">Wenzhouxiangella marina</name>
    <dbReference type="NCBI Taxonomy" id="1579979"/>
    <lineage>
        <taxon>Bacteria</taxon>
        <taxon>Pseudomonadati</taxon>
        <taxon>Pseudomonadota</taxon>
        <taxon>Gammaproteobacteria</taxon>
        <taxon>Chromatiales</taxon>
        <taxon>Wenzhouxiangellaceae</taxon>
        <taxon>Wenzhouxiangella</taxon>
    </lineage>
</organism>
<name>A0A0K0XS21_9GAMM</name>
<keyword evidence="4" id="KW-0812">Transmembrane</keyword>
<dbReference type="GO" id="GO:1902201">
    <property type="term" value="P:negative regulation of bacterial-type flagellum-dependent cell motility"/>
    <property type="evidence" value="ECO:0007669"/>
    <property type="project" value="TreeGrafter"/>
</dbReference>
<dbReference type="Pfam" id="PF00990">
    <property type="entry name" value="GGDEF"/>
    <property type="match status" value="1"/>
</dbReference>
<dbReference type="SUPFAM" id="SSF55073">
    <property type="entry name" value="Nucleotide cyclase"/>
    <property type="match status" value="1"/>
</dbReference>
<accession>A0A0K0XS21</accession>
<evidence type="ECO:0000256" key="4">
    <source>
        <dbReference type="SAM" id="Phobius"/>
    </source>
</evidence>
<dbReference type="Proteomes" id="UP000066624">
    <property type="component" value="Chromosome"/>
</dbReference>
<evidence type="ECO:0000313" key="7">
    <source>
        <dbReference type="Proteomes" id="UP000066624"/>
    </source>
</evidence>
<evidence type="ECO:0000256" key="3">
    <source>
        <dbReference type="ARBA" id="ARBA00034247"/>
    </source>
</evidence>
<dbReference type="EMBL" id="CP012154">
    <property type="protein sequence ID" value="AKS40417.1"/>
    <property type="molecule type" value="Genomic_DNA"/>
</dbReference>
<dbReference type="InterPro" id="IPR043128">
    <property type="entry name" value="Rev_trsase/Diguanyl_cyclase"/>
</dbReference>
<dbReference type="SUPFAM" id="SSF48452">
    <property type="entry name" value="TPR-like"/>
    <property type="match status" value="1"/>
</dbReference>
<dbReference type="Gene3D" id="3.30.70.270">
    <property type="match status" value="1"/>
</dbReference>
<dbReference type="PANTHER" id="PTHR45138:SF9">
    <property type="entry name" value="DIGUANYLATE CYCLASE DGCM-RELATED"/>
    <property type="match status" value="1"/>
</dbReference>
<dbReference type="PROSITE" id="PS50887">
    <property type="entry name" value="GGDEF"/>
    <property type="match status" value="1"/>
</dbReference>
<sequence length="610" mass="68519">MHNACLLGAGNLRSVASHSFDLDGIRRLVAGAGLAAAMLVSQALAEGEPDIRAILDQAREISYHAHWQEAQALLDELAPFIDQAELREYADFQLLQARHLVLDDRTEEALALAGVLLERDLPTDQRLRALQFRANVGVLLRRYETAFESLSEALNIDVDLEDPAPVIATLNMAAYMFGRVGEHELGIEYGEQALAIADRTDQPKEACVALQRLAPVYKWADRAAESEAAYREGIRICDEVDNALFVGVLQHGLADLLRRQGQAGIALPLAEAAITALDEAVYRLGEFEARLVRVEILRELGRLDAAWRDELIELRDFFSDRGLWDQSARLTLLQSKLAEASGQFDLALQRLYDHLHAREQFLGRERAMRLAYLQVEFDSRMQRQQIDLLRETARAAELEAQTAVQQRRLRSFGWLLVGLVVLTLSSLLLRAFAGRRQLIDQARHDGLSGLANHTWFFERAQTMIDQARAGPGAERIIVLIAADIDHFKEVNDRHGHRMGDRVLGRTAQRLREVFPDTALVGRIGGEEFAVLLSVARVEEAIDCIERFRRTDTRFVGPEDPPITVSFGLSCARAEDDIHRLRARADQAMYRAKRAGRDRYEIDASCLPDQS</sequence>
<dbReference type="GO" id="GO:0005886">
    <property type="term" value="C:plasma membrane"/>
    <property type="evidence" value="ECO:0007669"/>
    <property type="project" value="TreeGrafter"/>
</dbReference>
<gene>
    <name evidence="6" type="ORF">WM2015_26</name>
</gene>
<dbReference type="KEGG" id="wma:WM2015_26"/>
<dbReference type="GO" id="GO:0052621">
    <property type="term" value="F:diguanylate cyclase activity"/>
    <property type="evidence" value="ECO:0007669"/>
    <property type="project" value="UniProtKB-EC"/>
</dbReference>
<dbReference type="AlphaFoldDB" id="A0A0K0XS21"/>
<dbReference type="InterPro" id="IPR000160">
    <property type="entry name" value="GGDEF_dom"/>
</dbReference>
<proteinExistence type="predicted"/>
<evidence type="ECO:0000259" key="5">
    <source>
        <dbReference type="PROSITE" id="PS50887"/>
    </source>
</evidence>
<reference evidence="6 7" key="1">
    <citation type="submission" date="2015-07" db="EMBL/GenBank/DDBJ databases">
        <authorList>
            <person name="Noorani M."/>
        </authorList>
    </citation>
    <scope>NUCLEOTIDE SEQUENCE [LARGE SCALE GENOMIC DNA]</scope>
    <source>
        <strain evidence="6 7">KCTC 42284</strain>
    </source>
</reference>
<comment type="catalytic activity">
    <reaction evidence="3">
        <text>2 GTP = 3',3'-c-di-GMP + 2 diphosphate</text>
        <dbReference type="Rhea" id="RHEA:24898"/>
        <dbReference type="ChEBI" id="CHEBI:33019"/>
        <dbReference type="ChEBI" id="CHEBI:37565"/>
        <dbReference type="ChEBI" id="CHEBI:58805"/>
        <dbReference type="EC" id="2.7.7.65"/>
    </reaction>
</comment>